<dbReference type="GO" id="GO:0051301">
    <property type="term" value="P:cell division"/>
    <property type="evidence" value="ECO:0007669"/>
    <property type="project" value="TreeGrafter"/>
</dbReference>
<organism evidence="6 7">
    <name type="scientific">Ziziphus jujuba var. spinosa</name>
    <dbReference type="NCBI Taxonomy" id="714518"/>
    <lineage>
        <taxon>Eukaryota</taxon>
        <taxon>Viridiplantae</taxon>
        <taxon>Streptophyta</taxon>
        <taxon>Embryophyta</taxon>
        <taxon>Tracheophyta</taxon>
        <taxon>Spermatophyta</taxon>
        <taxon>Magnoliopsida</taxon>
        <taxon>eudicotyledons</taxon>
        <taxon>Gunneridae</taxon>
        <taxon>Pentapetalae</taxon>
        <taxon>rosids</taxon>
        <taxon>fabids</taxon>
        <taxon>Rosales</taxon>
        <taxon>Rhamnaceae</taxon>
        <taxon>Paliureae</taxon>
        <taxon>Ziziphus</taxon>
    </lineage>
</organism>
<dbReference type="InterPro" id="IPR011990">
    <property type="entry name" value="TPR-like_helical_dom_sf"/>
</dbReference>
<reference evidence="6" key="1">
    <citation type="journal article" date="2021" name="Front. Plant Sci.">
        <title>Chromosome-Scale Genome Assembly for Chinese Sour Jujube and Insights Into Its Genome Evolution and Domestication Signature.</title>
        <authorList>
            <person name="Shen L.-Y."/>
            <person name="Luo H."/>
            <person name="Wang X.-L."/>
            <person name="Wang X.-M."/>
            <person name="Qiu X.-J."/>
            <person name="Liu H."/>
            <person name="Zhou S.-S."/>
            <person name="Jia K.-H."/>
            <person name="Nie S."/>
            <person name="Bao Y.-T."/>
            <person name="Zhang R.-G."/>
            <person name="Yun Q.-Z."/>
            <person name="Chai Y.-H."/>
            <person name="Lu J.-Y."/>
            <person name="Li Y."/>
            <person name="Zhao S.-W."/>
            <person name="Mao J.-F."/>
            <person name="Jia S.-G."/>
            <person name="Mao Y.-M."/>
        </authorList>
    </citation>
    <scope>NUCLEOTIDE SEQUENCE</scope>
    <source>
        <strain evidence="6">AT0</strain>
        <tissue evidence="6">Leaf</tissue>
    </source>
</reference>
<feature type="repeat" description="TPR" evidence="4">
    <location>
        <begin position="555"/>
        <end position="588"/>
    </location>
</feature>
<evidence type="ECO:0000313" key="7">
    <source>
        <dbReference type="Proteomes" id="UP000813462"/>
    </source>
</evidence>
<dbReference type="Proteomes" id="UP000813462">
    <property type="component" value="Unassembled WGS sequence"/>
</dbReference>
<feature type="repeat" description="TPR" evidence="4">
    <location>
        <begin position="725"/>
        <end position="758"/>
    </location>
</feature>
<feature type="region of interest" description="Disordered" evidence="5">
    <location>
        <begin position="312"/>
        <end position="341"/>
    </location>
</feature>
<accession>A0A978UB27</accession>
<dbReference type="Pfam" id="PF13181">
    <property type="entry name" value="TPR_8"/>
    <property type="match status" value="1"/>
</dbReference>
<dbReference type="InterPro" id="IPR013105">
    <property type="entry name" value="TPR_2"/>
</dbReference>
<feature type="compositionally biased region" description="Polar residues" evidence="5">
    <location>
        <begin position="222"/>
        <end position="249"/>
    </location>
</feature>
<dbReference type="Pfam" id="PF12895">
    <property type="entry name" value="ANAPC3"/>
    <property type="match status" value="1"/>
</dbReference>
<feature type="repeat" description="TPR" evidence="4">
    <location>
        <begin position="101"/>
        <end position="134"/>
    </location>
</feature>
<dbReference type="SMART" id="SM00028">
    <property type="entry name" value="TPR"/>
    <property type="match status" value="8"/>
</dbReference>
<protein>
    <recommendedName>
        <fullName evidence="8">Cell division cycle protein 27 homolog B</fullName>
    </recommendedName>
</protein>
<feature type="compositionally biased region" description="Polar residues" evidence="5">
    <location>
        <begin position="322"/>
        <end position="336"/>
    </location>
</feature>
<dbReference type="Gene3D" id="1.25.40.10">
    <property type="entry name" value="Tetratricopeptide repeat domain"/>
    <property type="match status" value="4"/>
</dbReference>
<evidence type="ECO:0000256" key="3">
    <source>
        <dbReference type="ARBA" id="ARBA00038210"/>
    </source>
</evidence>
<name>A0A978UB27_ZIZJJ</name>
<gene>
    <name evidence="6" type="ORF">FEM48_Zijuj12G0040400</name>
</gene>
<dbReference type="GO" id="GO:0016567">
    <property type="term" value="P:protein ubiquitination"/>
    <property type="evidence" value="ECO:0007669"/>
    <property type="project" value="TreeGrafter"/>
</dbReference>
<comment type="similarity">
    <text evidence="3">Belongs to the APC3/CDC27 family.</text>
</comment>
<dbReference type="GO" id="GO:0005680">
    <property type="term" value="C:anaphase-promoting complex"/>
    <property type="evidence" value="ECO:0007669"/>
    <property type="project" value="TreeGrafter"/>
</dbReference>
<keyword evidence="1" id="KW-0677">Repeat</keyword>
<dbReference type="PANTHER" id="PTHR12558">
    <property type="entry name" value="CELL DIVISION CYCLE 16,23,27"/>
    <property type="match status" value="1"/>
</dbReference>
<dbReference type="SUPFAM" id="SSF48452">
    <property type="entry name" value="TPR-like"/>
    <property type="match status" value="2"/>
</dbReference>
<dbReference type="GO" id="GO:0031145">
    <property type="term" value="P:anaphase-promoting complex-dependent catabolic process"/>
    <property type="evidence" value="ECO:0007669"/>
    <property type="project" value="TreeGrafter"/>
</dbReference>
<evidence type="ECO:0000256" key="4">
    <source>
        <dbReference type="PROSITE-ProRule" id="PRU00339"/>
    </source>
</evidence>
<dbReference type="PROSITE" id="PS50005">
    <property type="entry name" value="TPR"/>
    <property type="match status" value="5"/>
</dbReference>
<dbReference type="InterPro" id="IPR019734">
    <property type="entry name" value="TPR_rpt"/>
</dbReference>
<dbReference type="PANTHER" id="PTHR12558:SF13">
    <property type="entry name" value="CELL DIVISION CYCLE PROTEIN 27 HOMOLOG"/>
    <property type="match status" value="1"/>
</dbReference>
<evidence type="ECO:0000256" key="2">
    <source>
        <dbReference type="ARBA" id="ARBA00022803"/>
    </source>
</evidence>
<dbReference type="Pfam" id="PF14559">
    <property type="entry name" value="TPR_19"/>
    <property type="match status" value="1"/>
</dbReference>
<proteinExistence type="inferred from homology"/>
<evidence type="ECO:0000256" key="1">
    <source>
        <dbReference type="ARBA" id="ARBA00022737"/>
    </source>
</evidence>
<keyword evidence="2 4" id="KW-0802">TPR repeat</keyword>
<evidence type="ECO:0008006" key="8">
    <source>
        <dbReference type="Google" id="ProtNLM"/>
    </source>
</evidence>
<feature type="repeat" description="TPR" evidence="4">
    <location>
        <begin position="589"/>
        <end position="622"/>
    </location>
</feature>
<dbReference type="Pfam" id="PF07719">
    <property type="entry name" value="TPR_2"/>
    <property type="match status" value="1"/>
</dbReference>
<dbReference type="GO" id="GO:0007091">
    <property type="term" value="P:metaphase/anaphase transition of mitotic cell cycle"/>
    <property type="evidence" value="ECO:0007669"/>
    <property type="project" value="TreeGrafter"/>
</dbReference>
<evidence type="ECO:0000256" key="5">
    <source>
        <dbReference type="SAM" id="MobiDB-lite"/>
    </source>
</evidence>
<comment type="caution">
    <text evidence="6">The sequence shown here is derived from an EMBL/GenBank/DDBJ whole genome shotgun (WGS) entry which is preliminary data.</text>
</comment>
<dbReference type="AlphaFoldDB" id="A0A978UB27"/>
<feature type="region of interest" description="Disordered" evidence="5">
    <location>
        <begin position="220"/>
        <end position="250"/>
    </location>
</feature>
<dbReference type="EMBL" id="JAEACU010000012">
    <property type="protein sequence ID" value="KAH7511970.1"/>
    <property type="molecule type" value="Genomic_DNA"/>
</dbReference>
<feature type="repeat" description="TPR" evidence="4">
    <location>
        <begin position="623"/>
        <end position="656"/>
    </location>
</feature>
<sequence length="781" mass="86691">MEIILTECVQHSLRDFMYSNAIFICERLCAEFPSETNLQLLASCYLRNNQAYCAYHILKGTRMAQSRYLFAKSCFQMDLLNEAEAALCPVNEPSVEVPNGAAGHYLLGLIYRYTDRRKSAIQHFKQALSIDPLMWAAYEELCILGAADEASVVFGEAAALCMQKQYLHHGSGSQNMHETNEDHNLVSARNFGLEDVSPRQLKLMQGNNVRDIPGNYHGATISGASSQPPSGMSNVSFYNTPSPMGTQLSGAAPPPLCRNFQQNGPNVTMLGADSSPKSTVNSTIQAPRRKVVDEGKLRKISSRLLFDSGTRRSTRLSGEAGANTNAASTVVSGNGTSNSSKYLGGSKLSSMALRSVTNRKGQAWANENSDDGMRNENFDDSRTNITSAASASSASGGARSLELEGATMPVGGVSMNGSRVYSGMSEILGLLGILGEGYRLSCMYRCQDALDVYLKLPHKHYNTGWVLSQVGKAYFELVDYLEADRAFNLARRAAPYSVEGMDIYSTVLYHLKEDMKLSYLAQELISTDRLAPQSWNFLALLNLLSGCLPVSACALSQRCAMGNCYSLQKDHETALKNFQRAVQLNSRFTYAHTLCGHEYVSLEDFENGIKSYQSALRIDARHYNSWYGLGMIYLRQEKFEFSEHHFRMAFQINPRSSVIMSYLGTSLHALKRSEEALMMMEKAILADKKNPLPMYQKANILMSLENFDEALEILEELKEYAPRESSVYALMGKIYKRRNMHEKAMLHFGLALDLKPSATDVATIKAAIEKLHVPDEIEDNL</sequence>
<evidence type="ECO:0000313" key="6">
    <source>
        <dbReference type="EMBL" id="KAH7511970.1"/>
    </source>
</evidence>
<dbReference type="GO" id="GO:0005737">
    <property type="term" value="C:cytoplasm"/>
    <property type="evidence" value="ECO:0007669"/>
    <property type="project" value="TreeGrafter"/>
</dbReference>
<dbReference type="Pfam" id="PF13432">
    <property type="entry name" value="TPR_16"/>
    <property type="match status" value="1"/>
</dbReference>